<dbReference type="PANTHER" id="PTHR30050">
    <property type="entry name" value="CHROMOSOMAL REPLICATION INITIATOR PROTEIN DNAA"/>
    <property type="match status" value="1"/>
</dbReference>
<comment type="caution">
    <text evidence="2">The sequence shown here is derived from an EMBL/GenBank/DDBJ whole genome shotgun (WGS) entry which is preliminary data.</text>
</comment>
<feature type="domain" description="IstB-like ATP-binding" evidence="1">
    <location>
        <begin position="70"/>
        <end position="212"/>
    </location>
</feature>
<dbReference type="Proteomes" id="UP000271472">
    <property type="component" value="Unassembled WGS sequence"/>
</dbReference>
<dbReference type="PROSITE" id="PS00675">
    <property type="entry name" value="SIGMA54_INTERACT_1"/>
    <property type="match status" value="1"/>
</dbReference>
<sequence length="226" mass="24843">MNRIGTSIDDITERIAAIRASITPERQAEIDAAIAAERALEARRKVIAVGMPSIFERTPFDVAPARARRWAESAWDGSPRNLVVMGDSGAGKTEVACAILAESVAHLPNALCRFATFGDVLRSIRSTYDDVLRSEWQAIGQWAGFRILCIDDLGKEKPTADALEKMFTVLDARYRSGKPTLFTTQYQSPKELGHRLMESGGDKPTAQAIVRRVFGGGEYQAEVVRC</sequence>
<accession>A0A3N0IB46</accession>
<reference evidence="3" key="1">
    <citation type="submission" date="2018-05" db="EMBL/GenBank/DDBJ databases">
        <title>Genome Sequencing of selected type strains of the family Eggerthellaceae.</title>
        <authorList>
            <person name="Danylec N."/>
            <person name="Stoll D.A."/>
            <person name="Doetsch A."/>
            <person name="Huch M."/>
        </authorList>
    </citation>
    <scope>NUCLEOTIDE SEQUENCE [LARGE SCALE GENOMIC DNA]</scope>
    <source>
        <strain evidence="3">DSM 22006</strain>
    </source>
</reference>
<dbReference type="RefSeq" id="WP_123219707.1">
    <property type="nucleotide sequence ID" value="NZ_JACHYQ010000003.1"/>
</dbReference>
<protein>
    <recommendedName>
        <fullName evidence="1">IstB-like ATP-binding domain-containing protein</fullName>
    </recommendedName>
</protein>
<evidence type="ECO:0000259" key="1">
    <source>
        <dbReference type="Pfam" id="PF01695"/>
    </source>
</evidence>
<dbReference type="InterPro" id="IPR002611">
    <property type="entry name" value="IstB_ATP-bd"/>
</dbReference>
<name>A0A3N0IB46_9ACTN</name>
<dbReference type="AlphaFoldDB" id="A0A3N0IB46"/>
<dbReference type="SUPFAM" id="SSF52540">
    <property type="entry name" value="P-loop containing nucleoside triphosphate hydrolases"/>
    <property type="match status" value="1"/>
</dbReference>
<dbReference type="Pfam" id="PF01695">
    <property type="entry name" value="IstB_IS21"/>
    <property type="match status" value="1"/>
</dbReference>
<dbReference type="EMBL" id="QIBZ01000011">
    <property type="protein sequence ID" value="RNM34191.1"/>
    <property type="molecule type" value="Genomic_DNA"/>
</dbReference>
<dbReference type="GO" id="GO:0006260">
    <property type="term" value="P:DNA replication"/>
    <property type="evidence" value="ECO:0007669"/>
    <property type="project" value="TreeGrafter"/>
</dbReference>
<dbReference type="PANTHER" id="PTHR30050:SF4">
    <property type="entry name" value="ATP-BINDING PROTEIN RV3427C IN INSERTION SEQUENCE-RELATED"/>
    <property type="match status" value="1"/>
</dbReference>
<organism evidence="2 3">
    <name type="scientific">Slackia isoflavoniconvertens</name>
    <dbReference type="NCBI Taxonomy" id="572010"/>
    <lineage>
        <taxon>Bacteria</taxon>
        <taxon>Bacillati</taxon>
        <taxon>Actinomycetota</taxon>
        <taxon>Coriobacteriia</taxon>
        <taxon>Eggerthellales</taxon>
        <taxon>Eggerthellaceae</taxon>
        <taxon>Slackia</taxon>
    </lineage>
</organism>
<keyword evidence="3" id="KW-1185">Reference proteome</keyword>
<dbReference type="OrthoDB" id="9770694at2"/>
<evidence type="ECO:0000313" key="3">
    <source>
        <dbReference type="Proteomes" id="UP000271472"/>
    </source>
</evidence>
<dbReference type="GeneID" id="98663119"/>
<dbReference type="GO" id="GO:0005524">
    <property type="term" value="F:ATP binding"/>
    <property type="evidence" value="ECO:0007669"/>
    <property type="project" value="InterPro"/>
</dbReference>
<gene>
    <name evidence="2" type="ORF">DMP05_06655</name>
</gene>
<dbReference type="InterPro" id="IPR027417">
    <property type="entry name" value="P-loop_NTPase"/>
</dbReference>
<evidence type="ECO:0000313" key="2">
    <source>
        <dbReference type="EMBL" id="RNM34191.1"/>
    </source>
</evidence>
<dbReference type="Gene3D" id="3.40.50.300">
    <property type="entry name" value="P-loop containing nucleotide triphosphate hydrolases"/>
    <property type="match status" value="1"/>
</dbReference>
<proteinExistence type="predicted"/>
<dbReference type="InterPro" id="IPR025662">
    <property type="entry name" value="Sigma_54_int_dom_ATP-bd_1"/>
</dbReference>